<proteinExistence type="predicted"/>
<evidence type="ECO:0000313" key="2">
    <source>
        <dbReference type="Proteomes" id="UP001301442"/>
    </source>
</evidence>
<accession>A0ABZ0GTU9</accession>
<protein>
    <recommendedName>
        <fullName evidence="3">Fis family transcriptional regulator</fullName>
    </recommendedName>
</protein>
<evidence type="ECO:0008006" key="3">
    <source>
        <dbReference type="Google" id="ProtNLM"/>
    </source>
</evidence>
<gene>
    <name evidence="1" type="ORF">RI844_08460</name>
</gene>
<dbReference type="EMBL" id="CP136600">
    <property type="protein sequence ID" value="WOH39243.1"/>
    <property type="molecule type" value="Genomic_DNA"/>
</dbReference>
<dbReference type="RefSeq" id="WP_348398010.1">
    <property type="nucleotide sequence ID" value="NZ_CP136600.1"/>
</dbReference>
<keyword evidence="2" id="KW-1185">Reference proteome</keyword>
<reference evidence="1 2" key="1">
    <citation type="submission" date="2023-09" db="EMBL/GenBank/DDBJ databases">
        <authorList>
            <person name="Qi X."/>
        </authorList>
    </citation>
    <scope>NUCLEOTIDE SEQUENCE [LARGE SCALE GENOMIC DNA]</scope>
    <source>
        <strain evidence="1 2">S1-1</strain>
    </source>
</reference>
<evidence type="ECO:0000313" key="1">
    <source>
        <dbReference type="EMBL" id="WOH39243.1"/>
    </source>
</evidence>
<name>A0ABZ0GTU9_9GAMM</name>
<dbReference type="Proteomes" id="UP001301442">
    <property type="component" value="Chromosome"/>
</dbReference>
<organism evidence="1 2">
    <name type="scientific">Thalassotalea fonticola</name>
    <dbReference type="NCBI Taxonomy" id="3065649"/>
    <lineage>
        <taxon>Bacteria</taxon>
        <taxon>Pseudomonadati</taxon>
        <taxon>Pseudomonadota</taxon>
        <taxon>Gammaproteobacteria</taxon>
        <taxon>Alteromonadales</taxon>
        <taxon>Colwelliaceae</taxon>
        <taxon>Thalassotalea</taxon>
    </lineage>
</organism>
<sequence>MKKTNDPINKNTEKQMVRLLTEVCEQHKFITAGFSWLTHTLDAKRSANSLQIICVFDDQQSLDKAIESKQINNLQADVLSVMTTLKININSPSKLVKFSIEEKYQGYH</sequence>